<dbReference type="AlphaFoldDB" id="A0A923N1B2"/>
<gene>
    <name evidence="1" type="ORF">H8R25_17105</name>
</gene>
<dbReference type="EMBL" id="JACRUL010000075">
    <property type="protein sequence ID" value="MBC5846138.1"/>
    <property type="molecule type" value="Genomic_DNA"/>
</dbReference>
<proteinExistence type="predicted"/>
<keyword evidence="2" id="KW-1185">Reference proteome</keyword>
<sequence length="448" mass="52824">MKNDFYCLEIKIKNEDICKEKLHSHLYISNSAIEIKIYIDSANDTDRKFMIWSSSNQLSDFVTEQIEVEISEHEKVLQKIDLSNSRIISVKSKDYENDKEYFTLYLNKILIYKKLNFNENVGIAKVFLNEDGFSLVKNFYSSFTMNVKEGNFGISRMNGMNSFYKIGEIKFRPEFEYSYSDSRNNKDFKIEKVPIIKFIFPVTIEDKKLIEQISIVCNITSFYLGNLIDYYRITAFKPNSILSLTKIIKENSGLKVNSINYFLNTKGIDNFLKTNWSKNYLANSKKIDKAIENYLHSRFVDINSRFLMLYNIIEILMAGKSNSNEKFELIVNDLEKEKIYEIALTELKKTISKKDYLDFENKWKTLQNKMAYKPMKSPLVEFLEENNIENKDLKIDIDTIKQIRDKITHGSVRTLRSNIVEEANYNLYRISIKLILNQLGLKKFWETK</sequence>
<reference evidence="1 2" key="1">
    <citation type="submission" date="2020-08" db="EMBL/GenBank/DDBJ databases">
        <title>Description of novel Flavobacterium F-392 isolate.</title>
        <authorList>
            <person name="Saticioglu I.B."/>
            <person name="Duman M."/>
            <person name="Altun S."/>
        </authorList>
    </citation>
    <scope>NUCLEOTIDE SEQUENCE [LARGE SCALE GENOMIC DNA]</scope>
    <source>
        <strain evidence="1 2">F-392</strain>
    </source>
</reference>
<evidence type="ECO:0000313" key="2">
    <source>
        <dbReference type="Proteomes" id="UP000641454"/>
    </source>
</evidence>
<evidence type="ECO:0000313" key="1">
    <source>
        <dbReference type="EMBL" id="MBC5846138.1"/>
    </source>
</evidence>
<protein>
    <recommendedName>
        <fullName evidence="3">ApeA N-terminal domain-containing protein</fullName>
    </recommendedName>
</protein>
<evidence type="ECO:0008006" key="3">
    <source>
        <dbReference type="Google" id="ProtNLM"/>
    </source>
</evidence>
<organism evidence="1 2">
    <name type="scientific">Flavobacterium muglaense</name>
    <dbReference type="NCBI Taxonomy" id="2764716"/>
    <lineage>
        <taxon>Bacteria</taxon>
        <taxon>Pseudomonadati</taxon>
        <taxon>Bacteroidota</taxon>
        <taxon>Flavobacteriia</taxon>
        <taxon>Flavobacteriales</taxon>
        <taxon>Flavobacteriaceae</taxon>
        <taxon>Flavobacterium</taxon>
    </lineage>
</organism>
<dbReference type="Proteomes" id="UP000641454">
    <property type="component" value="Unassembled WGS sequence"/>
</dbReference>
<comment type="caution">
    <text evidence="1">The sequence shown here is derived from an EMBL/GenBank/DDBJ whole genome shotgun (WGS) entry which is preliminary data.</text>
</comment>
<accession>A0A923N1B2</accession>
<name>A0A923N1B2_9FLAO</name>
<dbReference type="RefSeq" id="WP_187021493.1">
    <property type="nucleotide sequence ID" value="NZ_JACRUK010000073.1"/>
</dbReference>